<protein>
    <recommendedName>
        <fullName evidence="2">Transposase</fullName>
    </recommendedName>
</protein>
<evidence type="ECO:0000313" key="1">
    <source>
        <dbReference type="EMBL" id="GAG37396.1"/>
    </source>
</evidence>
<organism evidence="1">
    <name type="scientific">marine sediment metagenome</name>
    <dbReference type="NCBI Taxonomy" id="412755"/>
    <lineage>
        <taxon>unclassified sequences</taxon>
        <taxon>metagenomes</taxon>
        <taxon>ecological metagenomes</taxon>
    </lineage>
</organism>
<evidence type="ECO:0008006" key="2">
    <source>
        <dbReference type="Google" id="ProtNLM"/>
    </source>
</evidence>
<name>X0YKY3_9ZZZZ</name>
<accession>X0YKY3</accession>
<dbReference type="AlphaFoldDB" id="X0YKY3"/>
<comment type="caution">
    <text evidence="1">The sequence shown here is derived from an EMBL/GenBank/DDBJ whole genome shotgun (WGS) entry which is preliminary data.</text>
</comment>
<reference evidence="1" key="1">
    <citation type="journal article" date="2014" name="Front. Microbiol.">
        <title>High frequency of phylogenetically diverse reductive dehalogenase-homologous genes in deep subseafloor sedimentary metagenomes.</title>
        <authorList>
            <person name="Kawai M."/>
            <person name="Futagami T."/>
            <person name="Toyoda A."/>
            <person name="Takaki Y."/>
            <person name="Nishi S."/>
            <person name="Hori S."/>
            <person name="Arai W."/>
            <person name="Tsubouchi T."/>
            <person name="Morono Y."/>
            <person name="Uchiyama I."/>
            <person name="Ito T."/>
            <person name="Fujiyama A."/>
            <person name="Inagaki F."/>
            <person name="Takami H."/>
        </authorList>
    </citation>
    <scope>NUCLEOTIDE SEQUENCE</scope>
    <source>
        <strain evidence="1">Expedition CK06-06</strain>
    </source>
</reference>
<sequence length="138" mass="15673">MARSDELALMFAKPTVAVHRRFEVCRAYFMEHLTAAAIAERFGLHVGSVQVMVRDFAADPKLDHFFVSNRPGRKTSPKRQAIAQRVATLRREGKTLGQIRLCLQEDGYEISESYLARILREAGFSQLAQRRLPSRPGE</sequence>
<proteinExistence type="predicted"/>
<dbReference type="SUPFAM" id="SSF46689">
    <property type="entry name" value="Homeodomain-like"/>
    <property type="match status" value="1"/>
</dbReference>
<gene>
    <name evidence="1" type="ORF">S01H1_70925</name>
</gene>
<dbReference type="EMBL" id="BARS01047195">
    <property type="protein sequence ID" value="GAG37396.1"/>
    <property type="molecule type" value="Genomic_DNA"/>
</dbReference>
<dbReference type="InterPro" id="IPR009057">
    <property type="entry name" value="Homeodomain-like_sf"/>
</dbReference>